<reference evidence="1 2" key="2">
    <citation type="submission" date="2007-10" db="EMBL/GenBank/DDBJ databases">
        <authorList>
            <person name="Fulton L."/>
            <person name="Clifton S."/>
            <person name="Fulton B."/>
            <person name="Xu J."/>
            <person name="Minx P."/>
            <person name="Pepin K.H."/>
            <person name="Johnson M."/>
            <person name="Thiruvilangam P."/>
            <person name="Bhonagiri V."/>
            <person name="Nash W.E."/>
            <person name="Wang C."/>
            <person name="Mardis E.R."/>
            <person name="Wilson R.K."/>
        </authorList>
    </citation>
    <scope>NUCLEOTIDE SEQUENCE [LARGE SCALE GENOMIC DNA]</scope>
    <source>
        <strain evidence="1 2">ATCC 27755</strain>
    </source>
</reference>
<organism evidence="1 2">
    <name type="scientific">Dorea formicigenerans ATCC 27755</name>
    <dbReference type="NCBI Taxonomy" id="411461"/>
    <lineage>
        <taxon>Bacteria</taxon>
        <taxon>Bacillati</taxon>
        <taxon>Bacillota</taxon>
        <taxon>Clostridia</taxon>
        <taxon>Lachnospirales</taxon>
        <taxon>Lachnospiraceae</taxon>
        <taxon>Dorea</taxon>
    </lineage>
</organism>
<name>B0G2L2_9FIRM</name>
<gene>
    <name evidence="1" type="ORF">DORFOR_00476</name>
</gene>
<dbReference type="AlphaFoldDB" id="B0G2L2"/>
<dbReference type="STRING" id="411461.DORFOR_00476"/>
<evidence type="ECO:0000313" key="2">
    <source>
        <dbReference type="Proteomes" id="UP000005359"/>
    </source>
</evidence>
<dbReference type="EMBL" id="AAXA02000008">
    <property type="protein sequence ID" value="EDR48141.1"/>
    <property type="molecule type" value="Genomic_DNA"/>
</dbReference>
<evidence type="ECO:0000313" key="1">
    <source>
        <dbReference type="EMBL" id="EDR48141.1"/>
    </source>
</evidence>
<sequence>MIMNHYEEGINAMWEEVEGKKPESIHQPSDKERWKEFVEEYSHSGYLVQSEFGTIDTTDDAMKDVAGGENLSYEEYLQVLFNSRNIIRHCFEYCYYSNAWCDFKGRISRFDKKKGKVIFNCIYVSGGLMDGDCYEGKEDHVWMDMEPFEEYQVGDCLSFGGEIYRYLKTKNGKQISFGIREPYDIKKIESYELPSDDDMLMQAVDQMICEVCMFNEHCYMGMCIANEEWREGMRKTLFNAAKGNK</sequence>
<proteinExistence type="predicted"/>
<accession>B0G2L2</accession>
<dbReference type="eggNOG" id="ENOG5032V45">
    <property type="taxonomic scope" value="Bacteria"/>
</dbReference>
<reference evidence="1 2" key="1">
    <citation type="submission" date="2007-10" db="EMBL/GenBank/DDBJ databases">
        <title>Draft genome sequence of Dorea formicigenerans(ATCC 27755).</title>
        <authorList>
            <person name="Sudarsanam P."/>
            <person name="Ley R."/>
            <person name="Guruge J."/>
            <person name="Turnbaugh P.J."/>
            <person name="Mahowald M."/>
            <person name="Liep D."/>
            <person name="Gordon J."/>
        </authorList>
    </citation>
    <scope>NUCLEOTIDE SEQUENCE [LARGE SCALE GENOMIC DNA]</scope>
    <source>
        <strain evidence="1 2">ATCC 27755</strain>
    </source>
</reference>
<dbReference type="PaxDb" id="411461-DORFOR_00476"/>
<protein>
    <submittedName>
        <fullName evidence="1">Uncharacterized protein</fullName>
    </submittedName>
</protein>
<comment type="caution">
    <text evidence="1">The sequence shown here is derived from an EMBL/GenBank/DDBJ whole genome shotgun (WGS) entry which is preliminary data.</text>
</comment>
<dbReference type="Proteomes" id="UP000005359">
    <property type="component" value="Unassembled WGS sequence"/>
</dbReference>